<keyword evidence="11" id="KW-0479">Metal-binding</keyword>
<evidence type="ECO:0000256" key="4">
    <source>
        <dbReference type="ARBA" id="ARBA00022670"/>
    </source>
</evidence>
<dbReference type="Pfam" id="PF02163">
    <property type="entry name" value="Peptidase_M50"/>
    <property type="match status" value="1"/>
</dbReference>
<evidence type="ECO:0000313" key="13">
    <source>
        <dbReference type="EMBL" id="MBS8259590.1"/>
    </source>
</evidence>
<evidence type="ECO:0000256" key="5">
    <source>
        <dbReference type="ARBA" id="ARBA00022692"/>
    </source>
</evidence>
<proteinExistence type="inferred from homology"/>
<keyword evidence="4" id="KW-0645">Protease</keyword>
<keyword evidence="9 11" id="KW-0482">Metalloprotease</keyword>
<name>A0A944CA34_9HYPH</name>
<dbReference type="SUPFAM" id="SSF50156">
    <property type="entry name" value="PDZ domain-like"/>
    <property type="match status" value="1"/>
</dbReference>
<dbReference type="PANTHER" id="PTHR42837:SF2">
    <property type="entry name" value="MEMBRANE METALLOPROTEASE ARASP2, CHLOROPLASTIC-RELATED"/>
    <property type="match status" value="1"/>
</dbReference>
<dbReference type="AlphaFoldDB" id="A0A944CA34"/>
<dbReference type="EMBL" id="QTKU01000001">
    <property type="protein sequence ID" value="MBS8259590.1"/>
    <property type="molecule type" value="Genomic_DNA"/>
</dbReference>
<dbReference type="InterPro" id="IPR004387">
    <property type="entry name" value="Pept_M50_Zn"/>
</dbReference>
<gene>
    <name evidence="13" type="primary">rseP</name>
    <name evidence="13" type="ORF">DYI23_05085</name>
</gene>
<keyword evidence="6 11" id="KW-0378">Hydrolase</keyword>
<dbReference type="SMART" id="SM00228">
    <property type="entry name" value="PDZ"/>
    <property type="match status" value="1"/>
</dbReference>
<evidence type="ECO:0000256" key="7">
    <source>
        <dbReference type="ARBA" id="ARBA00022833"/>
    </source>
</evidence>
<evidence type="ECO:0000256" key="6">
    <source>
        <dbReference type="ARBA" id="ARBA00022801"/>
    </source>
</evidence>
<reference evidence="13" key="1">
    <citation type="submission" date="2018-08" db="EMBL/GenBank/DDBJ databases">
        <authorList>
            <person name="Jin W."/>
            <person name="Wang H."/>
            <person name="Yang Y."/>
            <person name="Li M."/>
            <person name="Liu J."/>
        </authorList>
    </citation>
    <scope>NUCLEOTIDE SEQUENCE</scope>
    <source>
        <strain evidence="13">AESS21</strain>
    </source>
</reference>
<feature type="transmembrane region" description="Helical" evidence="11">
    <location>
        <begin position="351"/>
        <end position="369"/>
    </location>
</feature>
<organism evidence="13 14">
    <name type="scientific">Roseibium polysiphoniae</name>
    <dbReference type="NCBI Taxonomy" id="2571221"/>
    <lineage>
        <taxon>Bacteria</taxon>
        <taxon>Pseudomonadati</taxon>
        <taxon>Pseudomonadota</taxon>
        <taxon>Alphaproteobacteria</taxon>
        <taxon>Hyphomicrobiales</taxon>
        <taxon>Stappiaceae</taxon>
        <taxon>Roseibium</taxon>
    </lineage>
</organism>
<comment type="subcellular location">
    <subcellularLocation>
        <location evidence="2">Membrane</location>
        <topology evidence="2">Multi-pass membrane protein</topology>
    </subcellularLocation>
</comment>
<dbReference type="NCBIfam" id="TIGR00054">
    <property type="entry name" value="RIP metalloprotease RseP"/>
    <property type="match status" value="1"/>
</dbReference>
<dbReference type="GO" id="GO:0006508">
    <property type="term" value="P:proteolysis"/>
    <property type="evidence" value="ECO:0007669"/>
    <property type="project" value="UniProtKB-KW"/>
</dbReference>
<dbReference type="InterPro" id="IPR036034">
    <property type="entry name" value="PDZ_sf"/>
</dbReference>
<feature type="domain" description="PDZ" evidence="12">
    <location>
        <begin position="124"/>
        <end position="203"/>
    </location>
</feature>
<dbReference type="GO" id="GO:0004222">
    <property type="term" value="F:metalloendopeptidase activity"/>
    <property type="evidence" value="ECO:0007669"/>
    <property type="project" value="InterPro"/>
</dbReference>
<evidence type="ECO:0000256" key="8">
    <source>
        <dbReference type="ARBA" id="ARBA00022989"/>
    </source>
</evidence>
<sequence>MELISSAYDLLIGYIVPFLFVLTIVVFFHELGHFLVARWCGVNVDAFSVGFGREIFGWNDSKGTRWKLSMIPLGGYVKFAGDENAASVPDRERVAAMSDAERAGAFVAKPVWQRAAVVAAGPIANFILAIVIFAAIFMAYGKIVTSPVVETVQPGSAAEAGGLMPEDLILSVDGREIATFSDLQRIVSVSADVPLLLEVERGTSVVTLTVTPQYRELTDRFGNVQRLGLLGVSRSPKPEDLIQQTYGPVQAVAEGTHETIYIAGRTLDYLWGVLSGREAADQLGGPIRVAQVSGQVATQGIIPLLSLAAVLSISIGLLNLMPIPMLDGGHLVYYFAEAVRGKPLSEGVQDIGFRIGIGIVLLLMVFATWNDVMHLTKL</sequence>
<feature type="transmembrane region" description="Helical" evidence="11">
    <location>
        <begin position="115"/>
        <end position="140"/>
    </location>
</feature>
<keyword evidence="10 11" id="KW-0472">Membrane</keyword>
<protein>
    <recommendedName>
        <fullName evidence="11">Zinc metalloprotease</fullName>
        <ecNumber evidence="11">3.4.24.-</ecNumber>
    </recommendedName>
</protein>
<reference evidence="13" key="2">
    <citation type="journal article" date="2021" name="Microorganisms">
        <title>Bacterial Dimethylsulfoniopropionate Biosynthesis in the East China Sea.</title>
        <authorList>
            <person name="Liu J."/>
            <person name="Zhang Y."/>
            <person name="Liu J."/>
            <person name="Zhong H."/>
            <person name="Williams B.T."/>
            <person name="Zheng Y."/>
            <person name="Curson A.R.J."/>
            <person name="Sun C."/>
            <person name="Sun H."/>
            <person name="Song D."/>
            <person name="Wagner Mackenzie B."/>
            <person name="Bermejo Martinez A."/>
            <person name="Todd J.D."/>
            <person name="Zhang X.H."/>
        </authorList>
    </citation>
    <scope>NUCLEOTIDE SEQUENCE</scope>
    <source>
        <strain evidence="13">AESS21</strain>
    </source>
</reference>
<dbReference type="InterPro" id="IPR001478">
    <property type="entry name" value="PDZ"/>
</dbReference>
<evidence type="ECO:0000256" key="9">
    <source>
        <dbReference type="ARBA" id="ARBA00023049"/>
    </source>
</evidence>
<dbReference type="GO" id="GO:0046872">
    <property type="term" value="F:metal ion binding"/>
    <property type="evidence" value="ECO:0007669"/>
    <property type="project" value="UniProtKB-KW"/>
</dbReference>
<evidence type="ECO:0000256" key="10">
    <source>
        <dbReference type="ARBA" id="ARBA00023136"/>
    </source>
</evidence>
<keyword evidence="7 11" id="KW-0862">Zinc</keyword>
<dbReference type="Proteomes" id="UP000705379">
    <property type="component" value="Unassembled WGS sequence"/>
</dbReference>
<dbReference type="InterPro" id="IPR008915">
    <property type="entry name" value="Peptidase_M50"/>
</dbReference>
<comment type="similarity">
    <text evidence="3 11">Belongs to the peptidase M50B family.</text>
</comment>
<evidence type="ECO:0000256" key="2">
    <source>
        <dbReference type="ARBA" id="ARBA00004141"/>
    </source>
</evidence>
<dbReference type="EC" id="3.4.24.-" evidence="11"/>
<dbReference type="Pfam" id="PF17820">
    <property type="entry name" value="PDZ_6"/>
    <property type="match status" value="1"/>
</dbReference>
<dbReference type="CDD" id="cd06163">
    <property type="entry name" value="S2P-M50_PDZ_RseP-like"/>
    <property type="match status" value="1"/>
</dbReference>
<dbReference type="GO" id="GO:0016020">
    <property type="term" value="C:membrane"/>
    <property type="evidence" value="ECO:0007669"/>
    <property type="project" value="UniProtKB-SubCell"/>
</dbReference>
<keyword evidence="8 11" id="KW-1133">Transmembrane helix</keyword>
<comment type="caution">
    <text evidence="13">The sequence shown here is derived from an EMBL/GenBank/DDBJ whole genome shotgun (WGS) entry which is preliminary data.</text>
</comment>
<feature type="transmembrane region" description="Helical" evidence="11">
    <location>
        <begin position="301"/>
        <end position="321"/>
    </location>
</feature>
<dbReference type="CDD" id="cd23081">
    <property type="entry name" value="cpPDZ_EcRseP-like"/>
    <property type="match status" value="1"/>
</dbReference>
<evidence type="ECO:0000256" key="1">
    <source>
        <dbReference type="ARBA" id="ARBA00001947"/>
    </source>
</evidence>
<evidence type="ECO:0000256" key="3">
    <source>
        <dbReference type="ARBA" id="ARBA00007931"/>
    </source>
</evidence>
<evidence type="ECO:0000256" key="11">
    <source>
        <dbReference type="RuleBase" id="RU362031"/>
    </source>
</evidence>
<feature type="transmembrane region" description="Helical" evidence="11">
    <location>
        <begin position="7"/>
        <end position="28"/>
    </location>
</feature>
<accession>A0A944CA34</accession>
<evidence type="ECO:0000313" key="14">
    <source>
        <dbReference type="Proteomes" id="UP000705379"/>
    </source>
</evidence>
<keyword evidence="5 11" id="KW-0812">Transmembrane</keyword>
<dbReference type="PANTHER" id="PTHR42837">
    <property type="entry name" value="REGULATOR OF SIGMA-E PROTEASE RSEP"/>
    <property type="match status" value="1"/>
</dbReference>
<dbReference type="Gene3D" id="2.30.42.10">
    <property type="match status" value="1"/>
</dbReference>
<dbReference type="InterPro" id="IPR041489">
    <property type="entry name" value="PDZ_6"/>
</dbReference>
<dbReference type="RefSeq" id="WP_213215192.1">
    <property type="nucleotide sequence ID" value="NZ_QTKU01000001.1"/>
</dbReference>
<comment type="cofactor">
    <cofactor evidence="1 11">
        <name>Zn(2+)</name>
        <dbReference type="ChEBI" id="CHEBI:29105"/>
    </cofactor>
</comment>
<evidence type="ECO:0000259" key="12">
    <source>
        <dbReference type="SMART" id="SM00228"/>
    </source>
</evidence>